<dbReference type="PANTHER" id="PTHR43272:SF33">
    <property type="entry name" value="AMP-BINDING DOMAIN-CONTAINING PROTEIN-RELATED"/>
    <property type="match status" value="1"/>
</dbReference>
<dbReference type="SUPFAM" id="SSF56801">
    <property type="entry name" value="Acetyl-CoA synthetase-like"/>
    <property type="match status" value="1"/>
</dbReference>
<evidence type="ECO:0000256" key="3">
    <source>
        <dbReference type="ARBA" id="ARBA00022832"/>
    </source>
</evidence>
<feature type="domain" description="AMP-dependent synthetase/ligase" evidence="6">
    <location>
        <begin position="112"/>
        <end position="227"/>
    </location>
</feature>
<keyword evidence="3" id="KW-0276">Fatty acid metabolism</keyword>
<evidence type="ECO:0000313" key="7">
    <source>
        <dbReference type="EMBL" id="KFM64488.1"/>
    </source>
</evidence>
<dbReference type="InterPro" id="IPR000873">
    <property type="entry name" value="AMP-dep_synth/lig_dom"/>
</dbReference>
<evidence type="ECO:0000259" key="6">
    <source>
        <dbReference type="Pfam" id="PF00501"/>
    </source>
</evidence>
<reference evidence="7 8" key="1">
    <citation type="submission" date="2013-11" db="EMBL/GenBank/DDBJ databases">
        <title>Genome sequencing of Stegodyphus mimosarum.</title>
        <authorList>
            <person name="Bechsgaard J."/>
        </authorList>
    </citation>
    <scope>NUCLEOTIDE SEQUENCE [LARGE SCALE GENOMIC DNA]</scope>
</reference>
<dbReference type="InterPro" id="IPR042099">
    <property type="entry name" value="ANL_N_sf"/>
</dbReference>
<evidence type="ECO:0000313" key="8">
    <source>
        <dbReference type="Proteomes" id="UP000054359"/>
    </source>
</evidence>
<organism evidence="7 8">
    <name type="scientific">Stegodyphus mimosarum</name>
    <name type="common">African social velvet spider</name>
    <dbReference type="NCBI Taxonomy" id="407821"/>
    <lineage>
        <taxon>Eukaryota</taxon>
        <taxon>Metazoa</taxon>
        <taxon>Ecdysozoa</taxon>
        <taxon>Arthropoda</taxon>
        <taxon>Chelicerata</taxon>
        <taxon>Arachnida</taxon>
        <taxon>Araneae</taxon>
        <taxon>Araneomorphae</taxon>
        <taxon>Entelegynae</taxon>
        <taxon>Eresoidea</taxon>
        <taxon>Eresidae</taxon>
        <taxon>Stegodyphus</taxon>
    </lineage>
</organism>
<dbReference type="GO" id="GO:0016020">
    <property type="term" value="C:membrane"/>
    <property type="evidence" value="ECO:0007669"/>
    <property type="project" value="TreeGrafter"/>
</dbReference>
<evidence type="ECO:0000256" key="5">
    <source>
        <dbReference type="ARBA" id="ARBA00026121"/>
    </source>
</evidence>
<keyword evidence="3" id="KW-0443">Lipid metabolism</keyword>
<evidence type="ECO:0000256" key="2">
    <source>
        <dbReference type="ARBA" id="ARBA00022741"/>
    </source>
</evidence>
<keyword evidence="2" id="KW-0547">Nucleotide-binding</keyword>
<dbReference type="Pfam" id="PF00501">
    <property type="entry name" value="AMP-binding"/>
    <property type="match status" value="1"/>
</dbReference>
<protein>
    <recommendedName>
        <fullName evidence="5">long-chain-fatty-acid--CoA ligase</fullName>
        <ecNumber evidence="5">6.2.1.3</ecNumber>
    </recommendedName>
</protein>
<feature type="non-terminal residue" evidence="7">
    <location>
        <position position="263"/>
    </location>
</feature>
<dbReference type="EC" id="6.2.1.3" evidence="5"/>
<dbReference type="STRING" id="407821.A0A087TH99"/>
<accession>A0A087TH99</accession>
<dbReference type="GO" id="GO:0005783">
    <property type="term" value="C:endoplasmic reticulum"/>
    <property type="evidence" value="ECO:0007669"/>
    <property type="project" value="TreeGrafter"/>
</dbReference>
<dbReference type="GO" id="GO:0004467">
    <property type="term" value="F:long-chain fatty acid-CoA ligase activity"/>
    <property type="evidence" value="ECO:0007669"/>
    <property type="project" value="UniProtKB-EC"/>
</dbReference>
<evidence type="ECO:0000256" key="4">
    <source>
        <dbReference type="ARBA" id="ARBA00022840"/>
    </source>
</evidence>
<dbReference type="Gene3D" id="3.40.50.12780">
    <property type="entry name" value="N-terminal domain of ligase-like"/>
    <property type="match status" value="1"/>
</dbReference>
<dbReference type="AlphaFoldDB" id="A0A087TH99"/>
<proteinExistence type="predicted"/>
<dbReference type="GO" id="GO:0005524">
    <property type="term" value="F:ATP binding"/>
    <property type="evidence" value="ECO:0007669"/>
    <property type="project" value="UniProtKB-KW"/>
</dbReference>
<name>A0A087TH99_STEMI</name>
<keyword evidence="8" id="KW-1185">Reference proteome</keyword>
<sequence length="263" mass="29665">MSYQRVQLLKTLICRCRFNRPCSLFSYPRIMRRTYSLYAKEPYQSKYVPLSEQSILLEGKERARASKLADDPHVFADTIPGAPTIKTVFDVLEYGMKISNDGDCIGTKSAKTGQYEWLKYSEVILRSQYVGSGLLKLGLKPCNDSFLGVFACNREEFLLSLYGCAAYSVVWIPLYVSLGAQAVTFILKQANLSLVIVNDKKNALNVIKNASEVPSLHTMVLMDKPDDEVFHAAKGANIVLLHYAEMERVHYPNIHRVDDGHTI</sequence>
<keyword evidence="1 7" id="KW-0436">Ligase</keyword>
<gene>
    <name evidence="7" type="ORF">X975_11749</name>
</gene>
<evidence type="ECO:0000256" key="1">
    <source>
        <dbReference type="ARBA" id="ARBA00022598"/>
    </source>
</evidence>
<dbReference type="Proteomes" id="UP000054359">
    <property type="component" value="Unassembled WGS sequence"/>
</dbReference>
<dbReference type="PANTHER" id="PTHR43272">
    <property type="entry name" value="LONG-CHAIN-FATTY-ACID--COA LIGASE"/>
    <property type="match status" value="1"/>
</dbReference>
<dbReference type="EMBL" id="KK115224">
    <property type="protein sequence ID" value="KFM64488.1"/>
    <property type="molecule type" value="Genomic_DNA"/>
</dbReference>
<keyword evidence="4" id="KW-0067">ATP-binding</keyword>
<dbReference type="OrthoDB" id="6428606at2759"/>